<dbReference type="Proteomes" id="UP001341281">
    <property type="component" value="Chromosome 07"/>
</dbReference>
<dbReference type="AlphaFoldDB" id="A0AAQ3X4X3"/>
<organism evidence="2 3">
    <name type="scientific">Paspalum notatum var. saurae</name>
    <dbReference type="NCBI Taxonomy" id="547442"/>
    <lineage>
        <taxon>Eukaryota</taxon>
        <taxon>Viridiplantae</taxon>
        <taxon>Streptophyta</taxon>
        <taxon>Embryophyta</taxon>
        <taxon>Tracheophyta</taxon>
        <taxon>Spermatophyta</taxon>
        <taxon>Magnoliopsida</taxon>
        <taxon>Liliopsida</taxon>
        <taxon>Poales</taxon>
        <taxon>Poaceae</taxon>
        <taxon>PACMAD clade</taxon>
        <taxon>Panicoideae</taxon>
        <taxon>Andropogonodae</taxon>
        <taxon>Paspaleae</taxon>
        <taxon>Paspalinae</taxon>
        <taxon>Paspalum</taxon>
    </lineage>
</organism>
<feature type="compositionally biased region" description="Basic and acidic residues" evidence="1">
    <location>
        <begin position="22"/>
        <end position="35"/>
    </location>
</feature>
<keyword evidence="3" id="KW-1185">Reference proteome</keyword>
<proteinExistence type="predicted"/>
<protein>
    <submittedName>
        <fullName evidence="2">Uncharacterized protein</fullName>
    </submittedName>
</protein>
<name>A0AAQ3X4X3_PASNO</name>
<sequence length="91" mass="9356">MVCSPRPDGEAERHGLGMNFAARDEGGRQREEPPREQLVLAEEDVSIIASARSARGPFGLGVGSMRAGPSPAGQKAAAGSGLESAMAAPIR</sequence>
<feature type="region of interest" description="Disordered" evidence="1">
    <location>
        <begin position="1"/>
        <end position="36"/>
    </location>
</feature>
<gene>
    <name evidence="2" type="ORF">U9M48_032803</name>
</gene>
<evidence type="ECO:0000313" key="2">
    <source>
        <dbReference type="EMBL" id="WVZ85948.1"/>
    </source>
</evidence>
<reference evidence="2 3" key="1">
    <citation type="submission" date="2024-02" db="EMBL/GenBank/DDBJ databases">
        <title>High-quality chromosome-scale genome assembly of Pensacola bahiagrass (Paspalum notatum Flugge var. saurae).</title>
        <authorList>
            <person name="Vega J.M."/>
            <person name="Podio M."/>
            <person name="Orjuela J."/>
            <person name="Siena L.A."/>
            <person name="Pessino S.C."/>
            <person name="Combes M.C."/>
            <person name="Mariac C."/>
            <person name="Albertini E."/>
            <person name="Pupilli F."/>
            <person name="Ortiz J.P.A."/>
            <person name="Leblanc O."/>
        </authorList>
    </citation>
    <scope>NUCLEOTIDE SEQUENCE [LARGE SCALE GENOMIC DNA]</scope>
    <source>
        <strain evidence="2">R1</strain>
        <tissue evidence="2">Leaf</tissue>
    </source>
</reference>
<feature type="region of interest" description="Disordered" evidence="1">
    <location>
        <begin position="65"/>
        <end position="91"/>
    </location>
</feature>
<dbReference type="EMBL" id="CP144751">
    <property type="protein sequence ID" value="WVZ85948.1"/>
    <property type="molecule type" value="Genomic_DNA"/>
</dbReference>
<evidence type="ECO:0000313" key="3">
    <source>
        <dbReference type="Proteomes" id="UP001341281"/>
    </source>
</evidence>
<accession>A0AAQ3X4X3</accession>
<evidence type="ECO:0000256" key="1">
    <source>
        <dbReference type="SAM" id="MobiDB-lite"/>
    </source>
</evidence>